<dbReference type="GO" id="GO:0071555">
    <property type="term" value="P:cell wall organization"/>
    <property type="evidence" value="ECO:0007669"/>
    <property type="project" value="UniProtKB-KW"/>
</dbReference>
<protein>
    <recommendedName>
        <fullName evidence="2">N-acetylmuramoyl-L-alanine amidase</fullName>
        <ecNumber evidence="2">3.5.1.28</ecNumber>
    </recommendedName>
    <alternativeName>
        <fullName evidence="6">Autolysin</fullName>
    </alternativeName>
    <alternativeName>
        <fullName evidence="5">Cell wall hydrolase</fullName>
    </alternativeName>
</protein>
<dbReference type="Gene3D" id="3.40.80.10">
    <property type="entry name" value="Peptidoglycan recognition protein-like"/>
    <property type="match status" value="1"/>
</dbReference>
<feature type="domain" description="N-acetylmuramoyl-L-alanine amidase" evidence="7">
    <location>
        <begin position="11"/>
        <end position="165"/>
    </location>
</feature>
<keyword evidence="4" id="KW-0961">Cell wall biogenesis/degradation</keyword>
<evidence type="ECO:0000313" key="9">
    <source>
        <dbReference type="Proteomes" id="UP000682134"/>
    </source>
</evidence>
<evidence type="ECO:0000256" key="3">
    <source>
        <dbReference type="ARBA" id="ARBA00022801"/>
    </source>
</evidence>
<dbReference type="PANTHER" id="PTHR30417">
    <property type="entry name" value="N-ACETYLMURAMOYL-L-ALANINE AMIDASE AMID"/>
    <property type="match status" value="1"/>
</dbReference>
<name>A0A940SKH7_9BACI</name>
<dbReference type="GO" id="GO:0009253">
    <property type="term" value="P:peptidoglycan catabolic process"/>
    <property type="evidence" value="ECO:0007669"/>
    <property type="project" value="InterPro"/>
</dbReference>
<gene>
    <name evidence="8" type="ORF">J5Y03_18225</name>
</gene>
<keyword evidence="9" id="KW-1185">Reference proteome</keyword>
<sequence length="246" mass="27238">MKINYIQVNQYTRPGIKLKGVKKIVMHYTADPGATAQNEHDYFNGPAIQEKRFASAHIFIDKNKAICIIPLDEVAYHANDVQAHNSDGSPYRGVAALKPNANFLSIGIEMCIEKDGSFHPDTVSRAVDEVAALCKQFNLDPLNDIVRHYDVTKKVCAAAWVKSPALFDAFKKNVNEKLNAPKALGKITIIADHLNLRDQASMNGNILKVLNKGEVYTVLAEKDGFYNVGQAQWCSASPKYVSFKAN</sequence>
<dbReference type="RefSeq" id="WP_209407434.1">
    <property type="nucleotide sequence ID" value="NZ_JAGIYQ010000018.1"/>
</dbReference>
<evidence type="ECO:0000259" key="7">
    <source>
        <dbReference type="SMART" id="SM00644"/>
    </source>
</evidence>
<organism evidence="8 9">
    <name type="scientific">Gottfriedia endophytica</name>
    <dbReference type="NCBI Taxonomy" id="2820819"/>
    <lineage>
        <taxon>Bacteria</taxon>
        <taxon>Bacillati</taxon>
        <taxon>Bacillota</taxon>
        <taxon>Bacilli</taxon>
        <taxon>Bacillales</taxon>
        <taxon>Bacillaceae</taxon>
        <taxon>Gottfriedia</taxon>
    </lineage>
</organism>
<dbReference type="SUPFAM" id="SSF55846">
    <property type="entry name" value="N-acetylmuramoyl-L-alanine amidase-like"/>
    <property type="match status" value="1"/>
</dbReference>
<reference evidence="8" key="1">
    <citation type="submission" date="2021-04" db="EMBL/GenBank/DDBJ databases">
        <title>Genome seq and assembly of Bacillus sp.</title>
        <authorList>
            <person name="Chhetri G."/>
        </authorList>
    </citation>
    <scope>NUCLEOTIDE SEQUENCE</scope>
    <source>
        <strain evidence="8">RG28</strain>
    </source>
</reference>
<dbReference type="GO" id="GO:0008745">
    <property type="term" value="F:N-acetylmuramoyl-L-alanine amidase activity"/>
    <property type="evidence" value="ECO:0007669"/>
    <property type="project" value="UniProtKB-EC"/>
</dbReference>
<dbReference type="Proteomes" id="UP000682134">
    <property type="component" value="Unassembled WGS sequence"/>
</dbReference>
<dbReference type="Pfam" id="PF01510">
    <property type="entry name" value="Amidase_2"/>
    <property type="match status" value="1"/>
</dbReference>
<evidence type="ECO:0000256" key="6">
    <source>
        <dbReference type="ARBA" id="ARBA00032390"/>
    </source>
</evidence>
<dbReference type="AlphaFoldDB" id="A0A940SKH7"/>
<evidence type="ECO:0000256" key="2">
    <source>
        <dbReference type="ARBA" id="ARBA00011901"/>
    </source>
</evidence>
<dbReference type="CDD" id="cd06583">
    <property type="entry name" value="PGRP"/>
    <property type="match status" value="1"/>
</dbReference>
<dbReference type="EMBL" id="JAGIYQ010000018">
    <property type="protein sequence ID" value="MBP0727100.1"/>
    <property type="molecule type" value="Genomic_DNA"/>
</dbReference>
<keyword evidence="3 8" id="KW-0378">Hydrolase</keyword>
<comment type="caution">
    <text evidence="8">The sequence shown here is derived from an EMBL/GenBank/DDBJ whole genome shotgun (WGS) entry which is preliminary data.</text>
</comment>
<dbReference type="SMART" id="SM00644">
    <property type="entry name" value="Ami_2"/>
    <property type="match status" value="1"/>
</dbReference>
<proteinExistence type="predicted"/>
<dbReference type="InterPro" id="IPR051206">
    <property type="entry name" value="NAMLAA_amidase_2"/>
</dbReference>
<dbReference type="InterPro" id="IPR036505">
    <property type="entry name" value="Amidase/PGRP_sf"/>
</dbReference>
<dbReference type="InterPro" id="IPR002502">
    <property type="entry name" value="Amidase_domain"/>
</dbReference>
<dbReference type="PANTHER" id="PTHR30417:SF1">
    <property type="entry name" value="N-ACETYLMURAMOYL-L-ALANINE AMIDASE AMID"/>
    <property type="match status" value="1"/>
</dbReference>
<dbReference type="GO" id="GO:0009254">
    <property type="term" value="P:peptidoglycan turnover"/>
    <property type="evidence" value="ECO:0007669"/>
    <property type="project" value="TreeGrafter"/>
</dbReference>
<comment type="catalytic activity">
    <reaction evidence="1">
        <text>Hydrolyzes the link between N-acetylmuramoyl residues and L-amino acid residues in certain cell-wall glycopeptides.</text>
        <dbReference type="EC" id="3.5.1.28"/>
    </reaction>
</comment>
<evidence type="ECO:0000313" key="8">
    <source>
        <dbReference type="EMBL" id="MBP0727100.1"/>
    </source>
</evidence>
<accession>A0A940SKH7</accession>
<dbReference type="EC" id="3.5.1.28" evidence="2"/>
<evidence type="ECO:0000256" key="4">
    <source>
        <dbReference type="ARBA" id="ARBA00023316"/>
    </source>
</evidence>
<evidence type="ECO:0000256" key="1">
    <source>
        <dbReference type="ARBA" id="ARBA00001561"/>
    </source>
</evidence>
<dbReference type="Gene3D" id="2.30.30.40">
    <property type="entry name" value="SH3 Domains"/>
    <property type="match status" value="1"/>
</dbReference>
<evidence type="ECO:0000256" key="5">
    <source>
        <dbReference type="ARBA" id="ARBA00030881"/>
    </source>
</evidence>